<gene>
    <name evidence="1" type="ORF">CPter291_2853</name>
</gene>
<keyword evidence="2" id="KW-1185">Reference proteome</keyword>
<protein>
    <submittedName>
        <fullName evidence="1">Uncharacterized protein</fullName>
    </submittedName>
</protein>
<organism evidence="1 2">
    <name type="scientific">Collimonas pratensis</name>
    <dbReference type="NCBI Taxonomy" id="279113"/>
    <lineage>
        <taxon>Bacteria</taxon>
        <taxon>Pseudomonadati</taxon>
        <taxon>Pseudomonadota</taxon>
        <taxon>Betaproteobacteria</taxon>
        <taxon>Burkholderiales</taxon>
        <taxon>Oxalobacteraceae</taxon>
        <taxon>Collimonas</taxon>
    </lineage>
</organism>
<name>A0ABM5Z7N1_9BURK</name>
<dbReference type="Proteomes" id="UP000074914">
    <property type="component" value="Chromosome"/>
</dbReference>
<proteinExistence type="predicted"/>
<evidence type="ECO:0000313" key="1">
    <source>
        <dbReference type="EMBL" id="AMP15105.1"/>
    </source>
</evidence>
<sequence length="41" mass="4492">MLQGTRPIKVNDVVLLASGLRLSVKNNLPEIHFSYAELASP</sequence>
<evidence type="ECO:0000313" key="2">
    <source>
        <dbReference type="Proteomes" id="UP000074914"/>
    </source>
</evidence>
<reference evidence="1 2" key="1">
    <citation type="submission" date="2015-11" db="EMBL/GenBank/DDBJ databases">
        <title>Exploring the genomic traits of fungus-feeding bacterial genus Collimonas.</title>
        <authorList>
            <person name="Song C."/>
            <person name="Schmidt R."/>
            <person name="de Jager V."/>
            <person name="Krzyzanowska D."/>
            <person name="Jongedijk E."/>
            <person name="Cankar K."/>
            <person name="Beekwilder J."/>
            <person name="van Veen A."/>
            <person name="de Boer W."/>
            <person name="van Veen J.A."/>
            <person name="Garbeva P."/>
        </authorList>
    </citation>
    <scope>NUCLEOTIDE SEQUENCE [LARGE SCALE GENOMIC DNA]</scope>
    <source>
        <strain evidence="1 2">Ter291</strain>
    </source>
</reference>
<dbReference type="EMBL" id="CP013236">
    <property type="protein sequence ID" value="AMP15105.1"/>
    <property type="molecule type" value="Genomic_DNA"/>
</dbReference>
<accession>A0ABM5Z7N1</accession>